<evidence type="ECO:0000313" key="10">
    <source>
        <dbReference type="Proteomes" id="UP001186944"/>
    </source>
</evidence>
<evidence type="ECO:0000259" key="8">
    <source>
        <dbReference type="PROSITE" id="PS50089"/>
    </source>
</evidence>
<dbReference type="SUPFAM" id="SSF57924">
    <property type="entry name" value="Inhibitor of apoptosis (IAP) repeat"/>
    <property type="match status" value="2"/>
</dbReference>
<evidence type="ECO:0000256" key="2">
    <source>
        <dbReference type="ARBA" id="ARBA00022723"/>
    </source>
</evidence>
<dbReference type="InterPro" id="IPR001370">
    <property type="entry name" value="BIR_rpt"/>
</dbReference>
<dbReference type="InterPro" id="IPR050784">
    <property type="entry name" value="IAP"/>
</dbReference>
<evidence type="ECO:0000256" key="3">
    <source>
        <dbReference type="ARBA" id="ARBA00022771"/>
    </source>
</evidence>
<evidence type="ECO:0000256" key="5">
    <source>
        <dbReference type="PROSITE-ProRule" id="PRU00175"/>
    </source>
</evidence>
<keyword evidence="4" id="KW-0862">Zinc</keyword>
<dbReference type="InterPro" id="IPR015940">
    <property type="entry name" value="UBA"/>
</dbReference>
<dbReference type="SMART" id="SM00184">
    <property type="entry name" value="RING"/>
    <property type="match status" value="1"/>
</dbReference>
<dbReference type="CDD" id="cd16713">
    <property type="entry name" value="RING-HC_BIRC2_3_7"/>
    <property type="match status" value="1"/>
</dbReference>
<comment type="caution">
    <text evidence="9">The sequence shown here is derived from an EMBL/GenBank/DDBJ whole genome shotgun (WGS) entry which is preliminary data.</text>
</comment>
<keyword evidence="10" id="KW-1185">Reference proteome</keyword>
<dbReference type="Pfam" id="PF13920">
    <property type="entry name" value="zf-C3HC4_3"/>
    <property type="match status" value="1"/>
</dbReference>
<dbReference type="Gene3D" id="1.10.1170.10">
    <property type="entry name" value="Inhibitor Of Apoptosis Protein (2mihbC-IAP-1), Chain A"/>
    <property type="match status" value="2"/>
</dbReference>
<dbReference type="PROSITE" id="PS50143">
    <property type="entry name" value="BIR_REPEAT_2"/>
    <property type="match status" value="2"/>
</dbReference>
<dbReference type="InterPro" id="IPR013083">
    <property type="entry name" value="Znf_RING/FYVE/PHD"/>
</dbReference>
<comment type="similarity">
    <text evidence="1">Belongs to the IAP family.</text>
</comment>
<organism evidence="9 10">
    <name type="scientific">Pinctada imbricata</name>
    <name type="common">Atlantic pearl-oyster</name>
    <name type="synonym">Pinctada martensii</name>
    <dbReference type="NCBI Taxonomy" id="66713"/>
    <lineage>
        <taxon>Eukaryota</taxon>
        <taxon>Metazoa</taxon>
        <taxon>Spiralia</taxon>
        <taxon>Lophotrochozoa</taxon>
        <taxon>Mollusca</taxon>
        <taxon>Bivalvia</taxon>
        <taxon>Autobranchia</taxon>
        <taxon>Pteriomorphia</taxon>
        <taxon>Pterioida</taxon>
        <taxon>Pterioidea</taxon>
        <taxon>Pteriidae</taxon>
        <taxon>Pinctada</taxon>
    </lineage>
</organism>
<evidence type="ECO:0000259" key="7">
    <source>
        <dbReference type="PROSITE" id="PS50030"/>
    </source>
</evidence>
<evidence type="ECO:0000313" key="9">
    <source>
        <dbReference type="EMBL" id="KAK3097700.1"/>
    </source>
</evidence>
<evidence type="ECO:0000256" key="6">
    <source>
        <dbReference type="SAM" id="MobiDB-lite"/>
    </source>
</evidence>
<sequence>MSLKPDNFRDVLKDETTMRKTLILQSTRQIDRRLYERQPGLKCDTSVYKVPLYSTQKVNRYIIGQLLKESLKDSEGIRSLKENKLKHDIVDMQMRHTETLLEVYPVSRNSLDYTFEQIVAGKSLHSTDVMRFEMQRFASFANFDYPDTPSAFEFAKAGWYATGLGKETACFICNVKFSEWTNSLKPFDVHAQLSPECPFIKGENVEAVNVDRTIHQNVNGHSARRDFESLTNNVEQMNLTDTNGSATSLQPHGFTDNPSSPPQNDHYVNGFSYSPYHDAPFISPPTRDQTDNLLNGHQLNGFRHVNGDSLSNGQVSVDNPSRSSIHSEFVHESSNGFSSRHFNGHSRSHSDRPHLQQNNNPFVPFTADLLPHRPLPMDPPSPEIDHGYLLPPPISVFSTPKFPAYHPLNVRISSYQGFPSHTGQSPRHLAQAGMFYRGYSDRCSCFWCGIGLQNWSMEDDPWVEHARWSPRCQYLIDAKGEEFIALVQESYRQEDPVFPELNDDDTMIAELQSIGFSTESIQSAIKTLKSNGRNVNLHIVANFILENMLTEPQAQANENNLPKSDHPSQIGKKEEPNNVKANTAPSFNNVNSHKTNSLDENSKSMYEETTAMKEQLTCKVCMDKNVSVVFLPCGHIVACGVCSVRLSKCPICRKFIREKVKTLMS</sequence>
<feature type="compositionally biased region" description="Basic and acidic residues" evidence="6">
    <location>
        <begin position="563"/>
        <end position="577"/>
    </location>
</feature>
<feature type="compositionally biased region" description="Polar residues" evidence="6">
    <location>
        <begin position="579"/>
        <end position="595"/>
    </location>
</feature>
<dbReference type="Gene3D" id="3.30.40.10">
    <property type="entry name" value="Zinc/RING finger domain, C3HC4 (zinc finger)"/>
    <property type="match status" value="1"/>
</dbReference>
<feature type="compositionally biased region" description="Polar residues" evidence="6">
    <location>
        <begin position="240"/>
        <end position="250"/>
    </location>
</feature>
<keyword evidence="3 5" id="KW-0863">Zinc-finger</keyword>
<dbReference type="GO" id="GO:0008270">
    <property type="term" value="F:zinc ion binding"/>
    <property type="evidence" value="ECO:0007669"/>
    <property type="project" value="UniProtKB-KW"/>
</dbReference>
<dbReference type="EMBL" id="VSWD01000007">
    <property type="protein sequence ID" value="KAK3097700.1"/>
    <property type="molecule type" value="Genomic_DNA"/>
</dbReference>
<evidence type="ECO:0000256" key="4">
    <source>
        <dbReference type="ARBA" id="ARBA00022833"/>
    </source>
</evidence>
<dbReference type="AlphaFoldDB" id="A0AA88Y3G9"/>
<dbReference type="PANTHER" id="PTHR10044:SF139">
    <property type="entry name" value="DEATH-ASSOCIATED INHIBITOR OF APOPTOSIS 2"/>
    <property type="match status" value="1"/>
</dbReference>
<gene>
    <name evidence="9" type="ORF">FSP39_012260</name>
</gene>
<dbReference type="PANTHER" id="PTHR10044">
    <property type="entry name" value="INHIBITOR OF APOPTOSIS"/>
    <property type="match status" value="1"/>
</dbReference>
<dbReference type="Proteomes" id="UP001186944">
    <property type="component" value="Unassembled WGS sequence"/>
</dbReference>
<dbReference type="PROSITE" id="PS50089">
    <property type="entry name" value="ZF_RING_2"/>
    <property type="match status" value="1"/>
</dbReference>
<feature type="domain" description="UBA" evidence="7">
    <location>
        <begin position="500"/>
        <end position="547"/>
    </location>
</feature>
<dbReference type="SMART" id="SM00238">
    <property type="entry name" value="BIR"/>
    <property type="match status" value="2"/>
</dbReference>
<accession>A0AA88Y3G9</accession>
<name>A0AA88Y3G9_PINIB</name>
<feature type="compositionally biased region" description="Polar residues" evidence="6">
    <location>
        <begin position="308"/>
        <end position="341"/>
    </location>
</feature>
<dbReference type="PROSITE" id="PS01282">
    <property type="entry name" value="BIR_REPEAT_1"/>
    <property type="match status" value="1"/>
</dbReference>
<reference evidence="9" key="1">
    <citation type="submission" date="2019-08" db="EMBL/GenBank/DDBJ databases">
        <title>The improved chromosome-level genome for the pearl oyster Pinctada fucata martensii using PacBio sequencing and Hi-C.</title>
        <authorList>
            <person name="Zheng Z."/>
        </authorList>
    </citation>
    <scope>NUCLEOTIDE SEQUENCE</scope>
    <source>
        <strain evidence="9">ZZ-2019</strain>
        <tissue evidence="9">Adductor muscle</tissue>
    </source>
</reference>
<dbReference type="Pfam" id="PF00653">
    <property type="entry name" value="BIR"/>
    <property type="match status" value="2"/>
</dbReference>
<dbReference type="InterPro" id="IPR001841">
    <property type="entry name" value="Znf_RING"/>
</dbReference>
<dbReference type="PROSITE" id="PS50030">
    <property type="entry name" value="UBA"/>
    <property type="match status" value="1"/>
</dbReference>
<feature type="region of interest" description="Disordered" evidence="6">
    <location>
        <begin position="240"/>
        <end position="359"/>
    </location>
</feature>
<proteinExistence type="inferred from homology"/>
<evidence type="ECO:0000256" key="1">
    <source>
        <dbReference type="ARBA" id="ARBA00006672"/>
    </source>
</evidence>
<feature type="domain" description="RING-type" evidence="8">
    <location>
        <begin position="618"/>
        <end position="653"/>
    </location>
</feature>
<dbReference type="CDD" id="cd00022">
    <property type="entry name" value="BIR"/>
    <property type="match status" value="2"/>
</dbReference>
<keyword evidence="2" id="KW-0479">Metal-binding</keyword>
<protein>
    <submittedName>
        <fullName evidence="9">Uncharacterized protein</fullName>
    </submittedName>
</protein>
<feature type="region of interest" description="Disordered" evidence="6">
    <location>
        <begin position="557"/>
        <end position="602"/>
    </location>
</feature>
<dbReference type="FunFam" id="1.10.1170.10:FF:000002">
    <property type="entry name" value="Baculoviral IAP repeat containing 7"/>
    <property type="match status" value="1"/>
</dbReference>